<evidence type="ECO:0000256" key="5">
    <source>
        <dbReference type="ARBA" id="ARBA00023002"/>
    </source>
</evidence>
<protein>
    <recommendedName>
        <fullName evidence="2">thioredoxin-dependent peroxiredoxin</fullName>
        <ecNumber evidence="2">1.11.1.24</ecNumber>
    </recommendedName>
    <alternativeName>
        <fullName evidence="8">Thioredoxin peroxidase</fullName>
    </alternativeName>
</protein>
<dbReference type="EMBL" id="MLJW01000105">
    <property type="protein sequence ID" value="OIQ99546.1"/>
    <property type="molecule type" value="Genomic_DNA"/>
</dbReference>
<dbReference type="PROSITE" id="PS51352">
    <property type="entry name" value="THIOREDOXIN_2"/>
    <property type="match status" value="1"/>
</dbReference>
<dbReference type="PANTHER" id="PTHR42801:SF4">
    <property type="entry name" value="AHPC_TSA FAMILY PROTEIN"/>
    <property type="match status" value="1"/>
</dbReference>
<dbReference type="EC" id="1.11.1.24" evidence="2"/>
<gene>
    <name evidence="12" type="primary">bcp_18</name>
    <name evidence="12" type="ORF">GALL_184830</name>
</gene>
<evidence type="ECO:0000259" key="11">
    <source>
        <dbReference type="PROSITE" id="PS51352"/>
    </source>
</evidence>
<comment type="subunit">
    <text evidence="1">Monomer.</text>
</comment>
<dbReference type="InterPro" id="IPR013766">
    <property type="entry name" value="Thioredoxin_domain"/>
</dbReference>
<comment type="similarity">
    <text evidence="9">Belongs to the peroxiredoxin family. BCP/PrxQ subfamily.</text>
</comment>
<dbReference type="SUPFAM" id="SSF52833">
    <property type="entry name" value="Thioredoxin-like"/>
    <property type="match status" value="1"/>
</dbReference>
<keyword evidence="7" id="KW-0676">Redox-active center</keyword>
<dbReference type="InterPro" id="IPR036249">
    <property type="entry name" value="Thioredoxin-like_sf"/>
</dbReference>
<evidence type="ECO:0000256" key="6">
    <source>
        <dbReference type="ARBA" id="ARBA00023157"/>
    </source>
</evidence>
<evidence type="ECO:0000256" key="8">
    <source>
        <dbReference type="ARBA" id="ARBA00032824"/>
    </source>
</evidence>
<keyword evidence="3 12" id="KW-0575">Peroxidase</keyword>
<dbReference type="InterPro" id="IPR024706">
    <property type="entry name" value="Peroxiredoxin_AhpC-typ"/>
</dbReference>
<accession>A0A1J5RV55</accession>
<dbReference type="GO" id="GO:0008379">
    <property type="term" value="F:thioredoxin peroxidase activity"/>
    <property type="evidence" value="ECO:0007669"/>
    <property type="project" value="TreeGrafter"/>
</dbReference>
<dbReference type="Gene3D" id="3.40.30.10">
    <property type="entry name" value="Glutaredoxin"/>
    <property type="match status" value="1"/>
</dbReference>
<comment type="catalytic activity">
    <reaction evidence="10">
        <text>a hydroperoxide + [thioredoxin]-dithiol = an alcohol + [thioredoxin]-disulfide + H2O</text>
        <dbReference type="Rhea" id="RHEA:62620"/>
        <dbReference type="Rhea" id="RHEA-COMP:10698"/>
        <dbReference type="Rhea" id="RHEA-COMP:10700"/>
        <dbReference type="ChEBI" id="CHEBI:15377"/>
        <dbReference type="ChEBI" id="CHEBI:29950"/>
        <dbReference type="ChEBI" id="CHEBI:30879"/>
        <dbReference type="ChEBI" id="CHEBI:35924"/>
        <dbReference type="ChEBI" id="CHEBI:50058"/>
        <dbReference type="EC" id="1.11.1.24"/>
    </reaction>
</comment>
<dbReference type="GO" id="GO:0005737">
    <property type="term" value="C:cytoplasm"/>
    <property type="evidence" value="ECO:0007669"/>
    <property type="project" value="TreeGrafter"/>
</dbReference>
<dbReference type="AlphaFoldDB" id="A0A1J5RV55"/>
<dbReference type="PIRSF" id="PIRSF000239">
    <property type="entry name" value="AHPC"/>
    <property type="match status" value="1"/>
</dbReference>
<organism evidence="12">
    <name type="scientific">mine drainage metagenome</name>
    <dbReference type="NCBI Taxonomy" id="410659"/>
    <lineage>
        <taxon>unclassified sequences</taxon>
        <taxon>metagenomes</taxon>
        <taxon>ecological metagenomes</taxon>
    </lineage>
</organism>
<keyword evidence="4" id="KW-0049">Antioxidant</keyword>
<dbReference type="InterPro" id="IPR050924">
    <property type="entry name" value="Peroxiredoxin_BCP/PrxQ"/>
</dbReference>
<dbReference type="FunFam" id="3.40.30.10:FF:000007">
    <property type="entry name" value="Thioredoxin-dependent thiol peroxidase"/>
    <property type="match status" value="1"/>
</dbReference>
<feature type="domain" description="Thioredoxin" evidence="11">
    <location>
        <begin position="8"/>
        <end position="160"/>
    </location>
</feature>
<proteinExistence type="inferred from homology"/>
<evidence type="ECO:0000256" key="2">
    <source>
        <dbReference type="ARBA" id="ARBA00013017"/>
    </source>
</evidence>
<name>A0A1J5RV55_9ZZZZ</name>
<dbReference type="GO" id="GO:0045454">
    <property type="term" value="P:cell redox homeostasis"/>
    <property type="evidence" value="ECO:0007669"/>
    <property type="project" value="TreeGrafter"/>
</dbReference>
<evidence type="ECO:0000256" key="10">
    <source>
        <dbReference type="ARBA" id="ARBA00049091"/>
    </source>
</evidence>
<evidence type="ECO:0000256" key="1">
    <source>
        <dbReference type="ARBA" id="ARBA00011245"/>
    </source>
</evidence>
<dbReference type="InterPro" id="IPR000866">
    <property type="entry name" value="AhpC/TSA"/>
</dbReference>
<dbReference type="Pfam" id="PF00578">
    <property type="entry name" value="AhpC-TSA"/>
    <property type="match status" value="1"/>
</dbReference>
<evidence type="ECO:0000256" key="4">
    <source>
        <dbReference type="ARBA" id="ARBA00022862"/>
    </source>
</evidence>
<keyword evidence="5 12" id="KW-0560">Oxidoreductase</keyword>
<dbReference type="PANTHER" id="PTHR42801">
    <property type="entry name" value="THIOREDOXIN-DEPENDENT PEROXIDE REDUCTASE"/>
    <property type="match status" value="1"/>
</dbReference>
<evidence type="ECO:0000256" key="7">
    <source>
        <dbReference type="ARBA" id="ARBA00023284"/>
    </source>
</evidence>
<evidence type="ECO:0000256" key="9">
    <source>
        <dbReference type="ARBA" id="ARBA00038489"/>
    </source>
</evidence>
<keyword evidence="6" id="KW-1015">Disulfide bond</keyword>
<evidence type="ECO:0000313" key="12">
    <source>
        <dbReference type="EMBL" id="OIQ99546.1"/>
    </source>
</evidence>
<sequence length="160" mass="18178">MPLQVMQLQTGTDAPEFELADADMHMFSLIGQRGKNIVLYFYPKDDTPGCTMEANEFSDCEEEFAKYDTIVVGISRDDCISHATFRDKYGLSVQLLSDTDGRVCRKYGVLYEKEVDGHKKLSIQRSTFIIGKQGELRHVLYGVHAHGHAQDILKLIKEMK</sequence>
<reference evidence="12" key="1">
    <citation type="submission" date="2016-10" db="EMBL/GenBank/DDBJ databases">
        <title>Sequence of Gallionella enrichment culture.</title>
        <authorList>
            <person name="Poehlein A."/>
            <person name="Muehling M."/>
            <person name="Daniel R."/>
        </authorList>
    </citation>
    <scope>NUCLEOTIDE SEQUENCE</scope>
</reference>
<dbReference type="CDD" id="cd03017">
    <property type="entry name" value="PRX_BCP"/>
    <property type="match status" value="1"/>
</dbReference>
<comment type="caution">
    <text evidence="12">The sequence shown here is derived from an EMBL/GenBank/DDBJ whole genome shotgun (WGS) entry which is preliminary data.</text>
</comment>
<evidence type="ECO:0000256" key="3">
    <source>
        <dbReference type="ARBA" id="ARBA00022559"/>
    </source>
</evidence>
<dbReference type="GO" id="GO:0034599">
    <property type="term" value="P:cellular response to oxidative stress"/>
    <property type="evidence" value="ECO:0007669"/>
    <property type="project" value="TreeGrafter"/>
</dbReference>